<gene>
    <name evidence="1" type="ORF">ENH88_11820</name>
</gene>
<evidence type="ECO:0008006" key="2">
    <source>
        <dbReference type="Google" id="ProtNLM"/>
    </source>
</evidence>
<dbReference type="AlphaFoldDB" id="A0A7V1GF25"/>
<organism evidence="1">
    <name type="scientific">Pseudoalteromonas prydzensis</name>
    <dbReference type="NCBI Taxonomy" id="182141"/>
    <lineage>
        <taxon>Bacteria</taxon>
        <taxon>Pseudomonadati</taxon>
        <taxon>Pseudomonadota</taxon>
        <taxon>Gammaproteobacteria</taxon>
        <taxon>Alteromonadales</taxon>
        <taxon>Pseudoalteromonadaceae</taxon>
        <taxon>Pseudoalteromonas</taxon>
    </lineage>
</organism>
<accession>A0A7V1GF25</accession>
<name>A0A7V1GF25_9GAMM</name>
<comment type="caution">
    <text evidence="1">The sequence shown here is derived from an EMBL/GenBank/DDBJ whole genome shotgun (WGS) entry which is preliminary data.</text>
</comment>
<reference evidence="1" key="1">
    <citation type="journal article" date="2020" name="mSystems">
        <title>Genome- and Community-Level Interaction Insights into Carbon Utilization and Element Cycling Functions of Hydrothermarchaeota in Hydrothermal Sediment.</title>
        <authorList>
            <person name="Zhou Z."/>
            <person name="Liu Y."/>
            <person name="Xu W."/>
            <person name="Pan J."/>
            <person name="Luo Z.H."/>
            <person name="Li M."/>
        </authorList>
    </citation>
    <scope>NUCLEOTIDE SEQUENCE [LARGE SCALE GENOMIC DNA]</scope>
    <source>
        <strain evidence="1">HyVt-346</strain>
    </source>
</reference>
<evidence type="ECO:0000313" key="1">
    <source>
        <dbReference type="EMBL" id="HEA17109.1"/>
    </source>
</evidence>
<sequence length="305" mass="35241">MNKCIKWLLVTVVIWLVGAPVYAMAIQTEQSIGIFIRDDVYHDYTRFLVGRQPQDITDFSGQFIRRDVVDMIIAQQALHLGGFDKTFNYQVGKINFRNTKLLEQGGLLISFDTYWYEDAKSLADKVYISNAVIRKGEYFAGIFASPHNKKVFNLHTLSDFNQLTSVSTPRWRTDWKTLSQLPLKELVAEDEWLSQVRMVSMQWVDFMLMPLMPQLNNQYVLEDIVLQAIPNILILLDDSRHFVISKRHPDGAQAFQALQKGLKILRQQGAIEKAYRQAGFIPDLSEQLIINLPLTRKLAQRSFLK</sequence>
<dbReference type="EMBL" id="DRGM01000125">
    <property type="protein sequence ID" value="HEA17109.1"/>
    <property type="molecule type" value="Genomic_DNA"/>
</dbReference>
<protein>
    <recommendedName>
        <fullName evidence="2">Solute-binding protein family 3/N-terminal domain-containing protein</fullName>
    </recommendedName>
</protein>
<proteinExistence type="predicted"/>
<dbReference type="RefSeq" id="WP_304182443.1">
    <property type="nucleotide sequence ID" value="NZ_DRGM01000125.1"/>
</dbReference>
<dbReference type="Proteomes" id="UP000886188">
    <property type="component" value="Unassembled WGS sequence"/>
</dbReference>